<dbReference type="KEGG" id="mmar:MODMU_4200"/>
<dbReference type="OMA" id="GEGNAWR"/>
<dbReference type="InterPro" id="IPR029058">
    <property type="entry name" value="AB_hydrolase_fold"/>
</dbReference>
<evidence type="ECO:0000259" key="3">
    <source>
        <dbReference type="Pfam" id="PF00326"/>
    </source>
</evidence>
<dbReference type="eggNOG" id="COG0823">
    <property type="taxonomic scope" value="Bacteria"/>
</dbReference>
<organism evidence="4 5">
    <name type="scientific">Modestobacter italicus (strain DSM 44449 / CECT 9708 / BC 501)</name>
    <dbReference type="NCBI Taxonomy" id="2732864"/>
    <lineage>
        <taxon>Bacteria</taxon>
        <taxon>Bacillati</taxon>
        <taxon>Actinomycetota</taxon>
        <taxon>Actinomycetes</taxon>
        <taxon>Geodermatophilales</taxon>
        <taxon>Geodermatophilaceae</taxon>
        <taxon>Modestobacter</taxon>
    </lineage>
</organism>
<keyword evidence="2" id="KW-0720">Serine protease</keyword>
<evidence type="ECO:0000256" key="1">
    <source>
        <dbReference type="ARBA" id="ARBA00022801"/>
    </source>
</evidence>
<dbReference type="Gene3D" id="2.120.10.30">
    <property type="entry name" value="TolB, C-terminal domain"/>
    <property type="match status" value="1"/>
</dbReference>
<dbReference type="STRING" id="477641.MODMU_4200"/>
<dbReference type="InterPro" id="IPR011659">
    <property type="entry name" value="WD40"/>
</dbReference>
<reference evidence="4 5" key="1">
    <citation type="journal article" date="2012" name="J. Bacteriol.">
        <title>Genome Sequence of Radiation-Resistant Modestobacter marinus Strain BC501, a Representative Actinobacterium That Thrives on Calcareous Stone Surfaces.</title>
        <authorList>
            <person name="Normand P."/>
            <person name="Gury J."/>
            <person name="Pujic P."/>
            <person name="Chouaia B."/>
            <person name="Crotti E."/>
            <person name="Brusetti L."/>
            <person name="Daffonchio D."/>
            <person name="Vacherie B."/>
            <person name="Barbe V."/>
            <person name="Medigue C."/>
            <person name="Calteau A."/>
            <person name="Ghodhbane-Gtari F."/>
            <person name="Essoussi I."/>
            <person name="Nouioui I."/>
            <person name="Abbassi-Ghozzi I."/>
            <person name="Gtari M."/>
        </authorList>
    </citation>
    <scope>NUCLEOTIDE SEQUENCE [LARGE SCALE GENOMIC DNA]</scope>
    <source>
        <strain evidence="5">BC 501</strain>
    </source>
</reference>
<evidence type="ECO:0000256" key="2">
    <source>
        <dbReference type="ARBA" id="ARBA00022825"/>
    </source>
</evidence>
<keyword evidence="2" id="KW-0645">Protease</keyword>
<gene>
    <name evidence="4" type="ordered locus">MODMU_4200</name>
</gene>
<dbReference type="GO" id="GO:0006508">
    <property type="term" value="P:proteolysis"/>
    <property type="evidence" value="ECO:0007669"/>
    <property type="project" value="InterPro"/>
</dbReference>
<dbReference type="Gene3D" id="2.120.10.60">
    <property type="entry name" value="Tricorn protease N-terminal domain"/>
    <property type="match status" value="1"/>
</dbReference>
<dbReference type="Gene3D" id="3.40.50.1820">
    <property type="entry name" value="alpha/beta hydrolase"/>
    <property type="match status" value="1"/>
</dbReference>
<protein>
    <submittedName>
        <fullName evidence="4">Peptidase S9 prolyl oligopeptidase</fullName>
    </submittedName>
</protein>
<dbReference type="SUPFAM" id="SSF53474">
    <property type="entry name" value="alpha/beta-Hydrolases"/>
    <property type="match status" value="1"/>
</dbReference>
<dbReference type="eggNOG" id="COG1506">
    <property type="taxonomic scope" value="Bacteria"/>
</dbReference>
<dbReference type="Proteomes" id="UP000006461">
    <property type="component" value="Chromosome"/>
</dbReference>
<dbReference type="AlphaFoldDB" id="I4F1T4"/>
<dbReference type="InterPro" id="IPR001375">
    <property type="entry name" value="Peptidase_S9_cat"/>
</dbReference>
<dbReference type="Pfam" id="PF00326">
    <property type="entry name" value="Peptidase_S9"/>
    <property type="match status" value="1"/>
</dbReference>
<evidence type="ECO:0000313" key="5">
    <source>
        <dbReference type="Proteomes" id="UP000006461"/>
    </source>
</evidence>
<dbReference type="SUPFAM" id="SSF82171">
    <property type="entry name" value="DPP6 N-terminal domain-like"/>
    <property type="match status" value="1"/>
</dbReference>
<accession>I4F1T4</accession>
<sequence>MGTVFTADDLARLPEIVAADLAPDGGSTVYAATTADGSTTLERPQLWLQQLGGTAELLSASDGAQSAPTFSPDGSRIAFVQDDEDGHGQLAVLDLGDRSVTVLTDFPRGVSTPRWSPDGATIAVTGNDAPLRDPKRPYRVTRPVWRRDGMGLVDDVAVELWTVPAAGGSPTRLTDHGGIVANVAWSPDGGRLLYETTAEPDTAAVALRTVPATGGPVTTVLTSEYLVYPPMAAWLSDGRIVRTTPWNVYNMLDLVVHDPATGTDTPLGSPLTGQIGGLMVFGMNSALHQPALLVDDDDDVLLYVQVGGRTELHRISTTDGADTTLWTGDACVAPLAVRGQQVLLSRTTFADPASLVVLDLADGTEQPASTLDRGWLAELPFTVHELHFTGEDGTPVEGWYLEPVIGQGPYATVLHVHGGPFAAHGYGFSMDDHLLTSAGYGVLKVNFRGSSGYGEEFSKTLVGDWGHHDAGDCLAGLDHVIGLGLADPDRLGSFGLSGGGYMTSWLLTHSDRFAAGIAECPVTDWSGMVGSDIPQVVGRWLGHGPGEGPAQMAEYARTSPITYAASCTTPMLVIEHEGDLRCPVGQGDVLYNALTLSGCTTEMLRLPGMFHVDVYGIADLFGRTERLAALTDWFDRYLKP</sequence>
<dbReference type="OrthoDB" id="262125at2"/>
<dbReference type="PANTHER" id="PTHR42776">
    <property type="entry name" value="SERINE PEPTIDASE S9 FAMILY MEMBER"/>
    <property type="match status" value="1"/>
</dbReference>
<evidence type="ECO:0000313" key="4">
    <source>
        <dbReference type="EMBL" id="CCH89597.1"/>
    </source>
</evidence>
<dbReference type="InterPro" id="IPR011042">
    <property type="entry name" value="6-blade_b-propeller_TolB-like"/>
</dbReference>
<proteinExistence type="predicted"/>
<dbReference type="Pfam" id="PF07676">
    <property type="entry name" value="PD40"/>
    <property type="match status" value="2"/>
</dbReference>
<feature type="domain" description="Peptidase S9 prolyl oligopeptidase catalytic" evidence="3">
    <location>
        <begin position="428"/>
        <end position="639"/>
    </location>
</feature>
<name>I4F1T4_MODI5</name>
<dbReference type="PANTHER" id="PTHR42776:SF27">
    <property type="entry name" value="DIPEPTIDYL PEPTIDASE FAMILY MEMBER 6"/>
    <property type="match status" value="1"/>
</dbReference>
<dbReference type="EMBL" id="FO203431">
    <property type="protein sequence ID" value="CCH89597.1"/>
    <property type="molecule type" value="Genomic_DNA"/>
</dbReference>
<dbReference type="HOGENOM" id="CLU_008615_2_1_11"/>
<keyword evidence="5" id="KW-1185">Reference proteome</keyword>
<keyword evidence="1" id="KW-0378">Hydrolase</keyword>
<dbReference type="GO" id="GO:0004252">
    <property type="term" value="F:serine-type endopeptidase activity"/>
    <property type="evidence" value="ECO:0007669"/>
    <property type="project" value="TreeGrafter"/>
</dbReference>